<dbReference type="EMBL" id="ADEV01000011">
    <property type="protein sequence ID" value="EIK84812.1"/>
    <property type="molecule type" value="Genomic_DNA"/>
</dbReference>
<accession>I4M6H2</accession>
<dbReference type="Proteomes" id="UP000033074">
    <property type="component" value="Unassembled WGS sequence"/>
</dbReference>
<name>I4M6H2_9BIFI</name>
<proteinExistence type="predicted"/>
<dbReference type="AlphaFoldDB" id="I4M6H2"/>
<reference evidence="1 2" key="1">
    <citation type="journal article" date="2012" name="J. Bacteriol.">
        <title>Comparative Genomic Analyses of 17 Clinical Isolates of Gardnerella vaginalis Provide Evidence of Multiple Genetically Isolated Clades Consistent with Subspeciation into Genovars.</title>
        <authorList>
            <person name="Ahmed A."/>
            <person name="Earl J."/>
            <person name="Retchless A."/>
            <person name="Hillier S."/>
            <person name="Rabe L."/>
            <person name="Cherpes T."/>
            <person name="Powell E."/>
            <person name="Janto B."/>
            <person name="Eutsey R."/>
            <person name="Hiller N.L."/>
            <person name="Boissy R."/>
            <person name="Dahlgreen M."/>
            <person name="Hall B."/>
            <person name="Costerton J."/>
            <person name="Post J.C."/>
            <person name="Hu F."/>
            <person name="Ehrlich G."/>
        </authorList>
    </citation>
    <scope>NUCLEOTIDE SEQUENCE [LARGE SCALE GENOMIC DNA]</scope>
    <source>
        <strain evidence="1 2">00703Dmash</strain>
    </source>
</reference>
<evidence type="ECO:0000313" key="1">
    <source>
        <dbReference type="EMBL" id="EIK84812.1"/>
    </source>
</evidence>
<sequence>MQVTFFISGGAFLKKNQKFCKKVGIFGEEWGKMVTNVQMA</sequence>
<organism evidence="1 2">
    <name type="scientific">Gardnerella greenwoodii 00703Dmash</name>
    <dbReference type="NCBI Taxonomy" id="698960"/>
    <lineage>
        <taxon>Bacteria</taxon>
        <taxon>Bacillati</taxon>
        <taxon>Actinomycetota</taxon>
        <taxon>Actinomycetes</taxon>
        <taxon>Bifidobacteriales</taxon>
        <taxon>Bifidobacteriaceae</taxon>
        <taxon>Gardnerella</taxon>
        <taxon>Gardnerella greenwoodii</taxon>
    </lineage>
</organism>
<gene>
    <name evidence="1" type="ORF">CGSMWGv00703Dmash_05553</name>
</gene>
<comment type="caution">
    <text evidence="1">The sequence shown here is derived from an EMBL/GenBank/DDBJ whole genome shotgun (WGS) entry which is preliminary data.</text>
</comment>
<protein>
    <submittedName>
        <fullName evidence="1">Uncharacterized protein</fullName>
    </submittedName>
</protein>
<dbReference type="PATRIC" id="fig|698960.3.peg.1094"/>
<evidence type="ECO:0000313" key="2">
    <source>
        <dbReference type="Proteomes" id="UP000033074"/>
    </source>
</evidence>